<dbReference type="Gene3D" id="1.10.10.60">
    <property type="entry name" value="Homeodomain-like"/>
    <property type="match status" value="1"/>
</dbReference>
<organism evidence="5 6">
    <name type="scientific">Candidatus Nitrohelix vancouverensis</name>
    <dbReference type="NCBI Taxonomy" id="2705534"/>
    <lineage>
        <taxon>Bacteria</taxon>
        <taxon>Pseudomonadati</taxon>
        <taxon>Nitrospinota/Tectimicrobiota group</taxon>
        <taxon>Nitrospinota</taxon>
        <taxon>Nitrospinia</taxon>
        <taxon>Nitrospinales</taxon>
        <taxon>Nitrospinaceae</taxon>
        <taxon>Candidatus Nitrohelix</taxon>
    </lineage>
</organism>
<dbReference type="SUPFAM" id="SSF46689">
    <property type="entry name" value="Homeodomain-like"/>
    <property type="match status" value="1"/>
</dbReference>
<dbReference type="InterPro" id="IPR009057">
    <property type="entry name" value="Homeodomain-like_sf"/>
</dbReference>
<dbReference type="PANTHER" id="PTHR47918">
    <property type="entry name" value="DNA-BINDING PROTEIN FIS"/>
    <property type="match status" value="1"/>
</dbReference>
<evidence type="ECO:0000313" key="5">
    <source>
        <dbReference type="EMBL" id="QPJ66369.1"/>
    </source>
</evidence>
<evidence type="ECO:0000259" key="4">
    <source>
        <dbReference type="Pfam" id="PF02954"/>
    </source>
</evidence>
<reference evidence="6" key="1">
    <citation type="submission" date="2020-02" db="EMBL/GenBank/DDBJ databases">
        <title>Genomic and physiological characterization of two novel Nitrospinaceae genera.</title>
        <authorList>
            <person name="Mueller A.J."/>
            <person name="Jung M.-Y."/>
            <person name="Strachan C.R."/>
            <person name="Herbold C.W."/>
            <person name="Kirkegaard R.H."/>
            <person name="Daims H."/>
        </authorList>
    </citation>
    <scope>NUCLEOTIDE SEQUENCE [LARGE SCALE GENOMIC DNA]</scope>
</reference>
<evidence type="ECO:0000313" key="6">
    <source>
        <dbReference type="Proteomes" id="UP000594464"/>
    </source>
</evidence>
<dbReference type="InterPro" id="IPR005412">
    <property type="entry name" value="Fis_DNA-bd"/>
</dbReference>
<dbReference type="KEGG" id="nva:G3M78_13580"/>
<dbReference type="PIRSF" id="PIRSF002097">
    <property type="entry name" value="DNA-binding_Fis"/>
    <property type="match status" value="1"/>
</dbReference>
<sequence>MQNVDRKARSFLEKWLHKTVKEYVAHMDGGQNGHLHDTIVGGIEKPLVEIVLKEVKGNKTQAANILGINRNTLRKKIQDHNIQWD</sequence>
<name>A0A7T0C4D3_9BACT</name>
<keyword evidence="2" id="KW-0238">DNA-binding</keyword>
<proteinExistence type="inferred from homology"/>
<feature type="domain" description="DNA binding HTH" evidence="4">
    <location>
        <begin position="43"/>
        <end position="78"/>
    </location>
</feature>
<dbReference type="InterPro" id="IPR050207">
    <property type="entry name" value="Trans_regulatory_Fis"/>
</dbReference>
<gene>
    <name evidence="5" type="ORF">G3M78_13580</name>
</gene>
<dbReference type="EMBL" id="CP048620">
    <property type="protein sequence ID" value="QPJ66369.1"/>
    <property type="molecule type" value="Genomic_DNA"/>
</dbReference>
<evidence type="ECO:0000256" key="2">
    <source>
        <dbReference type="ARBA" id="ARBA00023125"/>
    </source>
</evidence>
<comment type="similarity">
    <text evidence="1">Belongs to the transcriptional regulatory Fis family.</text>
</comment>
<protein>
    <recommendedName>
        <fullName evidence="3">Putative Fis-like DNA-binding protein</fullName>
    </recommendedName>
</protein>
<dbReference type="PANTHER" id="PTHR47918:SF1">
    <property type="entry name" value="DNA-BINDING PROTEIN FIS"/>
    <property type="match status" value="1"/>
</dbReference>
<evidence type="ECO:0000256" key="1">
    <source>
        <dbReference type="ARBA" id="ARBA00008559"/>
    </source>
</evidence>
<accession>A0A7T0C4D3</accession>
<dbReference type="GO" id="GO:0043565">
    <property type="term" value="F:sequence-specific DNA binding"/>
    <property type="evidence" value="ECO:0007669"/>
    <property type="project" value="InterPro"/>
</dbReference>
<evidence type="ECO:0000256" key="3">
    <source>
        <dbReference type="ARBA" id="ARBA00029540"/>
    </source>
</evidence>
<dbReference type="PRINTS" id="PR01590">
    <property type="entry name" value="HTHFIS"/>
</dbReference>
<dbReference type="AlphaFoldDB" id="A0A7T0C4D3"/>
<dbReference type="GO" id="GO:0006355">
    <property type="term" value="P:regulation of DNA-templated transcription"/>
    <property type="evidence" value="ECO:0007669"/>
    <property type="project" value="InterPro"/>
</dbReference>
<dbReference type="InterPro" id="IPR002197">
    <property type="entry name" value="HTH_Fis"/>
</dbReference>
<dbReference type="Proteomes" id="UP000594464">
    <property type="component" value="Chromosome"/>
</dbReference>
<dbReference type="Pfam" id="PF02954">
    <property type="entry name" value="HTH_8"/>
    <property type="match status" value="1"/>
</dbReference>